<protein>
    <submittedName>
        <fullName evidence="1">Uncharacterized protein</fullName>
    </submittedName>
</protein>
<accession>A0A2P2PV79</accession>
<proteinExistence type="predicted"/>
<dbReference type="AlphaFoldDB" id="A0A2P2PV79"/>
<organism evidence="1">
    <name type="scientific">Rhizophora mucronata</name>
    <name type="common">Asiatic mangrove</name>
    <dbReference type="NCBI Taxonomy" id="61149"/>
    <lineage>
        <taxon>Eukaryota</taxon>
        <taxon>Viridiplantae</taxon>
        <taxon>Streptophyta</taxon>
        <taxon>Embryophyta</taxon>
        <taxon>Tracheophyta</taxon>
        <taxon>Spermatophyta</taxon>
        <taxon>Magnoliopsida</taxon>
        <taxon>eudicotyledons</taxon>
        <taxon>Gunneridae</taxon>
        <taxon>Pentapetalae</taxon>
        <taxon>rosids</taxon>
        <taxon>fabids</taxon>
        <taxon>Malpighiales</taxon>
        <taxon>Rhizophoraceae</taxon>
        <taxon>Rhizophora</taxon>
    </lineage>
</organism>
<name>A0A2P2PV79_RHIMU</name>
<dbReference type="EMBL" id="GGEC01078069">
    <property type="protein sequence ID" value="MBX58553.1"/>
    <property type="molecule type" value="Transcribed_RNA"/>
</dbReference>
<sequence>MQQLPITDSFSVYDEVFALHILRLKALSHSLSLSPPPFCMQHGCTVLSCLCNDHFHAAFTLSLL</sequence>
<reference evidence="1" key="1">
    <citation type="submission" date="2018-02" db="EMBL/GenBank/DDBJ databases">
        <title>Rhizophora mucronata_Transcriptome.</title>
        <authorList>
            <person name="Meera S.P."/>
            <person name="Sreeshan A."/>
            <person name="Augustine A."/>
        </authorList>
    </citation>
    <scope>NUCLEOTIDE SEQUENCE</scope>
    <source>
        <tissue evidence="1">Leaf</tissue>
    </source>
</reference>
<evidence type="ECO:0000313" key="1">
    <source>
        <dbReference type="EMBL" id="MBX58553.1"/>
    </source>
</evidence>